<dbReference type="PANTHER" id="PTHR34876">
    <property type="match status" value="1"/>
</dbReference>
<dbReference type="OrthoDB" id="309899at2"/>
<keyword evidence="3 11" id="KW-0136">Cellulose degradation</keyword>
<gene>
    <name evidence="12" type="ORF">AERYTH_08035</name>
</gene>
<feature type="binding site" evidence="9">
    <location>
        <position position="216"/>
    </location>
    <ligand>
        <name>substrate</name>
    </ligand>
</feature>
<dbReference type="STRING" id="2041.AERYTH_08035"/>
<feature type="signal peptide" evidence="11">
    <location>
        <begin position="1"/>
        <end position="26"/>
    </location>
</feature>
<feature type="active site" description="Proton donor" evidence="8 10">
    <location>
        <position position="148"/>
    </location>
</feature>
<evidence type="ECO:0000313" key="13">
    <source>
        <dbReference type="Proteomes" id="UP000067689"/>
    </source>
</evidence>
<evidence type="ECO:0000256" key="2">
    <source>
        <dbReference type="ARBA" id="ARBA00022801"/>
    </source>
</evidence>
<keyword evidence="1 11" id="KW-0732">Signal</keyword>
<dbReference type="Proteomes" id="UP000067689">
    <property type="component" value="Chromosome"/>
</dbReference>
<dbReference type="GO" id="GO:0004553">
    <property type="term" value="F:hydrolase activity, hydrolyzing O-glycosyl compounds"/>
    <property type="evidence" value="ECO:0007669"/>
    <property type="project" value="InterPro"/>
</dbReference>
<dbReference type="InterPro" id="IPR036434">
    <property type="entry name" value="Beta_cellobiohydrolase_sf"/>
</dbReference>
<dbReference type="EMBL" id="CP011502">
    <property type="protein sequence ID" value="ALX04644.1"/>
    <property type="molecule type" value="Genomic_DNA"/>
</dbReference>
<keyword evidence="5 11" id="KW-0119">Carbohydrate metabolism</keyword>
<dbReference type="GO" id="GO:0030245">
    <property type="term" value="P:cellulose catabolic process"/>
    <property type="evidence" value="ECO:0007669"/>
    <property type="project" value="UniProtKB-KW"/>
</dbReference>
<organism evidence="12 13">
    <name type="scientific">Aeromicrobium erythreum</name>
    <dbReference type="NCBI Taxonomy" id="2041"/>
    <lineage>
        <taxon>Bacteria</taxon>
        <taxon>Bacillati</taxon>
        <taxon>Actinomycetota</taxon>
        <taxon>Actinomycetes</taxon>
        <taxon>Propionibacteriales</taxon>
        <taxon>Nocardioidaceae</taxon>
        <taxon>Aeromicrobium</taxon>
    </lineage>
</organism>
<dbReference type="AlphaFoldDB" id="A0A0U4BA04"/>
<keyword evidence="13" id="KW-1185">Reference proteome</keyword>
<proteinExistence type="inferred from homology"/>
<dbReference type="EC" id="3.2.1.-" evidence="11"/>
<dbReference type="InterPro" id="IPR001524">
    <property type="entry name" value="Glyco_hydro_6_CS"/>
</dbReference>
<evidence type="ECO:0000256" key="10">
    <source>
        <dbReference type="PROSITE-ProRule" id="PRU10057"/>
    </source>
</evidence>
<evidence type="ECO:0000256" key="7">
    <source>
        <dbReference type="ARBA" id="ARBA00023326"/>
    </source>
</evidence>
<feature type="binding site" evidence="9">
    <location>
        <position position="189"/>
    </location>
    <ligand>
        <name>substrate</name>
    </ligand>
</feature>
<name>A0A0U4BA04_9ACTN</name>
<feature type="binding site" evidence="9">
    <location>
        <position position="186"/>
    </location>
    <ligand>
        <name>substrate</name>
    </ligand>
</feature>
<dbReference type="PANTHER" id="PTHR34876:SF4">
    <property type="entry name" value="1,4-BETA-D-GLUCAN CELLOBIOHYDROLASE C-RELATED"/>
    <property type="match status" value="1"/>
</dbReference>
<feature type="binding site" evidence="9">
    <location>
        <position position="262"/>
    </location>
    <ligand>
        <name>substrate</name>
    </ligand>
</feature>
<feature type="active site" description="Proton acceptor" evidence="8">
    <location>
        <position position="295"/>
    </location>
</feature>
<dbReference type="KEGG" id="aer:AERYTH_08035"/>
<dbReference type="RefSeq" id="WP_067856971.1">
    <property type="nucleotide sequence ID" value="NZ_CP011502.1"/>
</dbReference>
<dbReference type="PROSITE" id="PS00656">
    <property type="entry name" value="GLYCOSYL_HYDROL_F6_2"/>
    <property type="match status" value="1"/>
</dbReference>
<feature type="binding site" evidence="9">
    <location>
        <position position="72"/>
    </location>
    <ligand>
        <name>substrate</name>
    </ligand>
</feature>
<evidence type="ECO:0000256" key="5">
    <source>
        <dbReference type="ARBA" id="ARBA00023277"/>
    </source>
</evidence>
<keyword evidence="7 11" id="KW-0624">Polysaccharide degradation</keyword>
<keyword evidence="2 11" id="KW-0378">Hydrolase</keyword>
<feature type="binding site" evidence="9">
    <location>
        <position position="289"/>
    </location>
    <ligand>
        <name>substrate</name>
    </ligand>
</feature>
<keyword evidence="4" id="KW-1015">Disulfide bond</keyword>
<dbReference type="Gene3D" id="3.20.20.40">
    <property type="entry name" value="1, 4-beta cellobiohydrolase"/>
    <property type="match status" value="1"/>
</dbReference>
<evidence type="ECO:0000256" key="6">
    <source>
        <dbReference type="ARBA" id="ARBA00023295"/>
    </source>
</evidence>
<evidence type="ECO:0000313" key="12">
    <source>
        <dbReference type="EMBL" id="ALX04644.1"/>
    </source>
</evidence>
<sequence length="318" mass="33904">MVGAVRRVGPPVSVLTLVCLVLSVLAATAPAEAAKDPRLTRAVYVDPTTASARAAVKDKRYAPIGSRAQAFWLTEGYPASKVASVAAEYADRARRAKRTPLLAVYAITGRDCGQHSAGGLNPTQYKAWVDQVAKGLRGRYAMVVLEPDALALLGACSGQGDRTALLRYATRSLARAGVWVYIDAGHSRWITPQDMAKRLVSAGVRDARGLATNTSNFRPTSEERTYGAAVVAELAKLGVKGKRYVVDTSRNGAAKPVTPGVWCNPPAARLGHTPTIVDRNGLDAYLWVKRPGESDGQCEGGPNAGTWWPTGARRLLAR</sequence>
<dbReference type="PRINTS" id="PR00733">
    <property type="entry name" value="GLHYDRLASE6"/>
</dbReference>
<evidence type="ECO:0000256" key="1">
    <source>
        <dbReference type="ARBA" id="ARBA00022729"/>
    </source>
</evidence>
<evidence type="ECO:0000256" key="3">
    <source>
        <dbReference type="ARBA" id="ARBA00023001"/>
    </source>
</evidence>
<dbReference type="PATRIC" id="fig|2041.4.peg.1686"/>
<evidence type="ECO:0000256" key="8">
    <source>
        <dbReference type="PIRSR" id="PIRSR001100-1"/>
    </source>
</evidence>
<dbReference type="InterPro" id="IPR016288">
    <property type="entry name" value="Beta_cellobiohydrolase"/>
</dbReference>
<keyword evidence="6 11" id="KW-0326">Glycosidase</keyword>
<evidence type="ECO:0000256" key="11">
    <source>
        <dbReference type="RuleBase" id="RU361186"/>
    </source>
</evidence>
<comment type="similarity">
    <text evidence="11">Belongs to the glycosyl hydrolase family 6.</text>
</comment>
<feature type="chain" id="PRO_5039750665" description="Glucanase" evidence="11">
    <location>
        <begin position="27"/>
        <end position="318"/>
    </location>
</feature>
<evidence type="ECO:0000256" key="4">
    <source>
        <dbReference type="ARBA" id="ARBA00023157"/>
    </source>
</evidence>
<dbReference type="SUPFAM" id="SSF51989">
    <property type="entry name" value="Glycosyl hydrolases family 6, cellulases"/>
    <property type="match status" value="1"/>
</dbReference>
<protein>
    <recommendedName>
        <fullName evidence="11">Glucanase</fullName>
        <ecNumber evidence="11">3.2.1.-</ecNumber>
    </recommendedName>
</protein>
<accession>A0A0U4BA04</accession>
<dbReference type="PIRSF" id="PIRSF001100">
    <property type="entry name" value="Beta_cellobiohydrolase"/>
    <property type="match status" value="1"/>
</dbReference>
<feature type="binding site" evidence="9">
    <location>
        <position position="293"/>
    </location>
    <ligand>
        <name>substrate</name>
    </ligand>
</feature>
<evidence type="ECO:0000256" key="9">
    <source>
        <dbReference type="PIRSR" id="PIRSR001100-2"/>
    </source>
</evidence>
<dbReference type="Pfam" id="PF01341">
    <property type="entry name" value="Glyco_hydro_6"/>
    <property type="match status" value="1"/>
</dbReference>
<reference evidence="12 13" key="1">
    <citation type="journal article" date="1991" name="Int. J. Syst. Bacteriol.">
        <title>Description of the erythromycin-producing bacterium Arthrobacter sp. strain NRRL B-3381 as Aeromicrobium erythreum gen. nov., sp. nov.</title>
        <authorList>
            <person name="Miller E.S."/>
            <person name="Woese C.R."/>
            <person name="Brenner S."/>
        </authorList>
    </citation>
    <scope>NUCLEOTIDE SEQUENCE [LARGE SCALE GENOMIC DNA]</scope>
    <source>
        <strain evidence="12 13">AR18</strain>
    </source>
</reference>